<evidence type="ECO:0000313" key="2">
    <source>
        <dbReference type="EMBL" id="KAH6596769.1"/>
    </source>
</evidence>
<dbReference type="EMBL" id="JAFCIX010000354">
    <property type="protein sequence ID" value="KAH6593471.1"/>
    <property type="molecule type" value="Genomic_DNA"/>
</dbReference>
<evidence type="ECO:0000313" key="3">
    <source>
        <dbReference type="Proteomes" id="UP001648503"/>
    </source>
</evidence>
<dbReference type="PANTHER" id="PTHR15989">
    <property type="entry name" value="VEZATIN"/>
    <property type="match status" value="1"/>
</dbReference>
<protein>
    <recommendedName>
        <fullName evidence="4">Vezatin</fullName>
    </recommendedName>
</protein>
<reference evidence="1 3" key="1">
    <citation type="submission" date="2021-02" db="EMBL/GenBank/DDBJ databases">
        <title>Variation within the Batrachochytrium salamandrivorans European outbreak.</title>
        <authorList>
            <person name="Kelly M."/>
            <person name="Pasmans F."/>
            <person name="Shea T.P."/>
            <person name="Munoz J.F."/>
            <person name="Carranza S."/>
            <person name="Cuomo C.A."/>
            <person name="Martel A."/>
        </authorList>
    </citation>
    <scope>NUCLEOTIDE SEQUENCE [LARGE SCALE GENOMIC DNA]</scope>
    <source>
        <strain evidence="1 3">AMFP18/2</strain>
    </source>
</reference>
<accession>A0ABQ8FAJ3</accession>
<dbReference type="Proteomes" id="UP001648503">
    <property type="component" value="Unassembled WGS sequence"/>
</dbReference>
<dbReference type="InterPro" id="IPR026858">
    <property type="entry name" value="Vezatin"/>
</dbReference>
<comment type="caution">
    <text evidence="1">The sequence shown here is derived from an EMBL/GenBank/DDBJ whole genome shotgun (WGS) entry which is preliminary data.</text>
</comment>
<gene>
    <name evidence="2" type="ORF">BASA50_004915</name>
    <name evidence="1" type="ORF">BASA50_007281</name>
</gene>
<name>A0ABQ8FAJ3_9FUNG</name>
<evidence type="ECO:0008006" key="4">
    <source>
        <dbReference type="Google" id="ProtNLM"/>
    </source>
</evidence>
<sequence length="602" mass="66241">MASVVTRAVAEHESESVLFKGTPMAEYLQEVGMDEPALAIDPLDAGDTPGCGPPTDPYVHWPLAIRISRSLYMLAQSLWDKVIRTPLMRGRDDVQPDATQSNRFYKYCQESIQRLLIQQLHMLHGKPSMLVTGLVPTYPYQPSTFISQLPLGKMSISAIMVSAGIPSALRGSTIYTAFTVGIVSVGIALIYCNGLIDSWYRISAEKKILRSLDGIRCTLESYPLLLNKILRYIQDVENVARGFRLGVMHNSAVDRVEYASKTRYCVSSRRCVLSAVEHEHSNIRAMLATHTNPPFCSAIDEFVSTNDDLSLIAIKESMMCLYDLRVKLFESWLSSIGIVQQMTLGTSSIAHLNDIGTQMHVYMLSTQRSCEILTANEWTRIDPALIACGVVSEAPSRNHALGLQSKLKLAIRELSAKLAYLNETLLSDHDTELMSVCQAQSAATLKTLSQHLGQLAAECMAASDEIQLKCAEQIPVETSKESLPDASADIIDGIYTQTNDDTSACGAIFDISPDNQLLATGEVFDSQTLASSADESVAPKPTLSRLERIALQKEKRAQAAKQKHEAVSQFEVMSELANVLSIRNHSQPSYICQQQTASTDLP</sequence>
<dbReference type="EMBL" id="JAFCIX010000188">
    <property type="protein sequence ID" value="KAH6596769.1"/>
    <property type="molecule type" value="Genomic_DNA"/>
</dbReference>
<evidence type="ECO:0000313" key="1">
    <source>
        <dbReference type="EMBL" id="KAH6593471.1"/>
    </source>
</evidence>
<keyword evidence="3" id="KW-1185">Reference proteome</keyword>
<proteinExistence type="predicted"/>
<organism evidence="1 3">
    <name type="scientific">Batrachochytrium salamandrivorans</name>
    <dbReference type="NCBI Taxonomy" id="1357716"/>
    <lineage>
        <taxon>Eukaryota</taxon>
        <taxon>Fungi</taxon>
        <taxon>Fungi incertae sedis</taxon>
        <taxon>Chytridiomycota</taxon>
        <taxon>Chytridiomycota incertae sedis</taxon>
        <taxon>Chytridiomycetes</taxon>
        <taxon>Rhizophydiales</taxon>
        <taxon>Rhizophydiales incertae sedis</taxon>
        <taxon>Batrachochytrium</taxon>
    </lineage>
</organism>
<dbReference type="PANTHER" id="PTHR15989:SF5">
    <property type="entry name" value="VEZATIN"/>
    <property type="match status" value="1"/>
</dbReference>